<organismHost>
    <name type="scientific">Homo sapiens</name>
    <name type="common">Human</name>
    <dbReference type="NCBI Taxonomy" id="9606"/>
</organismHost>
<reference evidence="2" key="2">
    <citation type="submission" date="1995-07" db="EMBL/GenBank/DDBJ databases">
        <authorList>
            <person name="Farmer A.D."/>
        </authorList>
    </citation>
    <scope>NUCLEOTIDE SEQUENCE</scope>
</reference>
<feature type="region of interest" description="Disordered" evidence="1">
    <location>
        <begin position="41"/>
        <end position="171"/>
    </location>
</feature>
<accession>Q80904</accession>
<dbReference type="EMBL" id="U31786">
    <property type="protein sequence ID" value="AAA79447.1"/>
    <property type="molecule type" value="Genomic_DNA"/>
</dbReference>
<protein>
    <submittedName>
        <fullName evidence="2">E4 protein</fullName>
    </submittedName>
</protein>
<sequence>KSIIYNLKVMLPGLAKLDAGKYMLTRTLSLLLLLALRRQLEKGQTGQPPSTPYPGRRSHGDSLPPPCPPENGHHHGDTEEKHLALQPPPPGKKDKEKTPQQGDQGPPPGGNKQPPGEGTDADGDENAPTPETPPVPPTGEGEGEVEGGPRHDPNQGPSHDPGRGRDPEGLLPGVALRLTQWESQFEQLVETIVDDLKDYWTKLGIPQ</sequence>
<proteinExistence type="predicted"/>
<evidence type="ECO:0000256" key="1">
    <source>
        <dbReference type="SAM" id="MobiDB-lite"/>
    </source>
</evidence>
<dbReference type="Proteomes" id="UP000009119">
    <property type="component" value="Segment"/>
</dbReference>
<feature type="compositionally biased region" description="Low complexity" evidence="1">
    <location>
        <begin position="99"/>
        <end position="118"/>
    </location>
</feature>
<gene>
    <name evidence="2" type="primary">E4</name>
</gene>
<evidence type="ECO:0000313" key="2">
    <source>
        <dbReference type="EMBL" id="AAA79447.1"/>
    </source>
</evidence>
<organism>
    <name type="scientific">Human papillomavirus 37</name>
    <dbReference type="NCBI Taxonomy" id="37958"/>
    <lineage>
        <taxon>Viruses</taxon>
        <taxon>Monodnaviria</taxon>
        <taxon>Shotokuvirae</taxon>
        <taxon>Cossaviricota</taxon>
        <taxon>Papovaviricetes</taxon>
        <taxon>Zurhausenvirales</taxon>
        <taxon>Papillomaviridae</taxon>
        <taxon>Firstpapillomavirinae</taxon>
        <taxon>Betapapillomavirus</taxon>
        <taxon>Betapapillomavirus 2</taxon>
    </lineage>
</organism>
<feature type="compositionally biased region" description="Basic and acidic residues" evidence="1">
    <location>
        <begin position="71"/>
        <end position="83"/>
    </location>
</feature>
<feature type="non-terminal residue" evidence="2">
    <location>
        <position position="1"/>
    </location>
</feature>
<reference evidence="2" key="3">
    <citation type="submission" date="1995-10" db="EMBL/GenBank/DDBJ databases">
        <title>Sequenced by Hajo Delius, Deutsches Krebsforschungzentrum, Angewandte Tumorvirologie, I.N.F. 506, W-6900 Heidelberg, Germany.</title>
        <authorList>
            <person name="Delius H."/>
        </authorList>
    </citation>
    <scope>NUCLEOTIDE SEQUENCE</scope>
</reference>
<name>Q80904_HPV37</name>
<reference evidence="2" key="1">
    <citation type="journal article" date="1986" name="Int. J. Cancer">
        <title>Molecular cloning of two new HPV types (HPV 37 and HPV 38) from a keratoacanthoma and a malignant melanoma.</title>
        <authorList>
            <person name="Scheurlen W."/>
            <person name="Gissmann L."/>
            <person name="Gross G."/>
            <person name="zur Hausen H."/>
        </authorList>
    </citation>
    <scope>NUCLEOTIDE SEQUENCE [LARGE SCALE GENOMIC DNA]</scope>
</reference>